<dbReference type="PRINTS" id="PR00061">
    <property type="entry name" value="RIBOSOMALL19"/>
</dbReference>
<sequence>MSMTAIEKNTLRTDLPEIKSGDSIRVIQKVKEGDKERLSPFEGLVIAVKHGKGPTATFTVRKVIGGIGVERIFPLHSPMISKVEVLRHSKVRRAKLYYIREKAAKETRKRMKSYLALAVPESVESEKEE</sequence>
<evidence type="ECO:0000256" key="6">
    <source>
        <dbReference type="RuleBase" id="RU000559"/>
    </source>
</evidence>
<protein>
    <recommendedName>
        <fullName evidence="4 5">Large ribosomal subunit protein bL19</fullName>
    </recommendedName>
</protein>
<evidence type="ECO:0000313" key="8">
    <source>
        <dbReference type="Proteomes" id="UP000178574"/>
    </source>
</evidence>
<evidence type="ECO:0000313" key="7">
    <source>
        <dbReference type="EMBL" id="OGZ95080.1"/>
    </source>
</evidence>
<comment type="function">
    <text evidence="5 6">This protein is located at the 30S-50S ribosomal subunit interface and may play a role in the structure and function of the aminoacyl-tRNA binding site.</text>
</comment>
<dbReference type="NCBIfam" id="TIGR01024">
    <property type="entry name" value="rplS_bact"/>
    <property type="match status" value="1"/>
</dbReference>
<dbReference type="AlphaFoldDB" id="A0A1G2K9C8"/>
<organism evidence="7 8">
    <name type="scientific">Candidatus Sungbacteria bacterium RIFCSPHIGHO2_01_FULL_50_25</name>
    <dbReference type="NCBI Taxonomy" id="1802265"/>
    <lineage>
        <taxon>Bacteria</taxon>
        <taxon>Candidatus Sungiibacteriota</taxon>
    </lineage>
</organism>
<dbReference type="GO" id="GO:1990904">
    <property type="term" value="C:ribonucleoprotein complex"/>
    <property type="evidence" value="ECO:0007669"/>
    <property type="project" value="UniProtKB-KW"/>
</dbReference>
<reference evidence="7 8" key="1">
    <citation type="journal article" date="2016" name="Nat. Commun.">
        <title>Thousands of microbial genomes shed light on interconnected biogeochemical processes in an aquifer system.</title>
        <authorList>
            <person name="Anantharaman K."/>
            <person name="Brown C.T."/>
            <person name="Hug L.A."/>
            <person name="Sharon I."/>
            <person name="Castelle C.J."/>
            <person name="Probst A.J."/>
            <person name="Thomas B.C."/>
            <person name="Singh A."/>
            <person name="Wilkins M.J."/>
            <person name="Karaoz U."/>
            <person name="Brodie E.L."/>
            <person name="Williams K.H."/>
            <person name="Hubbard S.S."/>
            <person name="Banfield J.F."/>
        </authorList>
    </citation>
    <scope>NUCLEOTIDE SEQUENCE [LARGE SCALE GENOMIC DNA]</scope>
</reference>
<keyword evidence="3 5" id="KW-0687">Ribonucleoprotein</keyword>
<dbReference type="SUPFAM" id="SSF50104">
    <property type="entry name" value="Translation proteins SH3-like domain"/>
    <property type="match status" value="1"/>
</dbReference>
<dbReference type="PROSITE" id="PS01015">
    <property type="entry name" value="RIBOSOMAL_L19"/>
    <property type="match status" value="1"/>
</dbReference>
<dbReference type="PIRSF" id="PIRSF002191">
    <property type="entry name" value="Ribosomal_L19"/>
    <property type="match status" value="1"/>
</dbReference>
<evidence type="ECO:0000256" key="3">
    <source>
        <dbReference type="ARBA" id="ARBA00023274"/>
    </source>
</evidence>
<dbReference type="Gene3D" id="2.30.30.790">
    <property type="match status" value="1"/>
</dbReference>
<evidence type="ECO:0000256" key="2">
    <source>
        <dbReference type="ARBA" id="ARBA00022980"/>
    </source>
</evidence>
<evidence type="ECO:0000256" key="4">
    <source>
        <dbReference type="ARBA" id="ARBA00035171"/>
    </source>
</evidence>
<dbReference type="HAMAP" id="MF_00402">
    <property type="entry name" value="Ribosomal_bL19"/>
    <property type="match status" value="1"/>
</dbReference>
<accession>A0A1G2K9C8</accession>
<proteinExistence type="inferred from homology"/>
<name>A0A1G2K9C8_9BACT</name>
<dbReference type="InterPro" id="IPR001857">
    <property type="entry name" value="Ribosomal_bL19"/>
</dbReference>
<evidence type="ECO:0000256" key="5">
    <source>
        <dbReference type="HAMAP-Rule" id="MF_00402"/>
    </source>
</evidence>
<dbReference type="PANTHER" id="PTHR15680">
    <property type="entry name" value="RIBOSOMAL PROTEIN L19"/>
    <property type="match status" value="1"/>
</dbReference>
<gene>
    <name evidence="5" type="primary">rplS</name>
    <name evidence="7" type="ORF">A2847_01375</name>
</gene>
<comment type="caution">
    <text evidence="7">The sequence shown here is derived from an EMBL/GenBank/DDBJ whole genome shotgun (WGS) entry which is preliminary data.</text>
</comment>
<dbReference type="GO" id="GO:0006412">
    <property type="term" value="P:translation"/>
    <property type="evidence" value="ECO:0007669"/>
    <property type="project" value="UniProtKB-UniRule"/>
</dbReference>
<dbReference type="InterPro" id="IPR038657">
    <property type="entry name" value="Ribosomal_bL19_sf"/>
</dbReference>
<dbReference type="EMBL" id="MHQD01000042">
    <property type="protein sequence ID" value="OGZ95080.1"/>
    <property type="molecule type" value="Genomic_DNA"/>
</dbReference>
<dbReference type="PANTHER" id="PTHR15680:SF9">
    <property type="entry name" value="LARGE RIBOSOMAL SUBUNIT PROTEIN BL19M"/>
    <property type="match status" value="1"/>
</dbReference>
<dbReference type="Proteomes" id="UP000178574">
    <property type="component" value="Unassembled WGS sequence"/>
</dbReference>
<dbReference type="Pfam" id="PF01245">
    <property type="entry name" value="Ribosomal_L19"/>
    <property type="match status" value="1"/>
</dbReference>
<dbReference type="GO" id="GO:0003735">
    <property type="term" value="F:structural constituent of ribosome"/>
    <property type="evidence" value="ECO:0007669"/>
    <property type="project" value="InterPro"/>
</dbReference>
<dbReference type="GO" id="GO:0005840">
    <property type="term" value="C:ribosome"/>
    <property type="evidence" value="ECO:0007669"/>
    <property type="project" value="UniProtKB-KW"/>
</dbReference>
<dbReference type="InterPro" id="IPR018257">
    <property type="entry name" value="Ribosomal_bL19_CS"/>
</dbReference>
<comment type="similarity">
    <text evidence="1 5 6">Belongs to the bacterial ribosomal protein bL19 family.</text>
</comment>
<evidence type="ECO:0000256" key="1">
    <source>
        <dbReference type="ARBA" id="ARBA00005781"/>
    </source>
</evidence>
<dbReference type="InterPro" id="IPR008991">
    <property type="entry name" value="Translation_prot_SH3-like_sf"/>
</dbReference>
<keyword evidence="2 5" id="KW-0689">Ribosomal protein</keyword>